<proteinExistence type="inferred from homology"/>
<dbReference type="FunFam" id="3.40.720.10:FF:000047">
    <property type="entry name" value="Arylsulfatase"/>
    <property type="match status" value="1"/>
</dbReference>
<dbReference type="KEGG" id="pbu:L21SP3_00174"/>
<evidence type="ECO:0000313" key="5">
    <source>
        <dbReference type="Proteomes" id="UP000188273"/>
    </source>
</evidence>
<dbReference type="InterPro" id="IPR050738">
    <property type="entry name" value="Sulfatase"/>
</dbReference>
<accession>A0A1Q2HLR0</accession>
<keyword evidence="2 4" id="KW-0378">Hydrolase</keyword>
<sequence>MRRRDFVKLAGCTFGAALGSSVSGEAFFANKELKISKSKRPNIVVIMVDDMGYSDIGCFGSEIETPNLDRLANQGVRFTDFHNTARCCPSRASILSGLYPHQAGMGWMYKDHDLEGYQGHIHRKCVTIAEVLKPAGYFTSITGKWHVGRAIPSQIPTSRGFDRFFGCPTGAGFFYQPNKEIYLNDKLKYNSKSEMPEGFYTTHAWVDYGIQFAKEAFKEGKPLFYYLAHNAPHWPLQAPKDTIEKYRDRYLCGWDELRRQRYERMKEMGILKEQWGLSHDKREDWDELKNSSYRWYKRGIPAWDELSEKEQKEQADMIAVYAAMIDEMDKSVGRLVDFLKEKGEYENTVFMFLSDNGGCAEGKAQAHNFGKNTGRLGGPESFIRCGRAWANAQNTPFKLFKHYTHEGGIATPLIFSWPAKTKYMAGKINRSPGHIIDIMATCIDIADAKYPKRFNGNEITPYEGKSLLPAALKDKPIERDAIFWEHEGNRAIRKGKWKLVSYVREIRDFSTSEGWELYDMDKDKSEIHDLADKYPEKVEELAQLWEKWARRTKAKPWPWG</sequence>
<dbReference type="EMBL" id="CP019633">
    <property type="protein sequence ID" value="AQQ08398.1"/>
    <property type="molecule type" value="Genomic_DNA"/>
</dbReference>
<organism evidence="4 5">
    <name type="scientific">Sedimentisphaera cyanobacteriorum</name>
    <dbReference type="NCBI Taxonomy" id="1940790"/>
    <lineage>
        <taxon>Bacteria</taxon>
        <taxon>Pseudomonadati</taxon>
        <taxon>Planctomycetota</taxon>
        <taxon>Phycisphaerae</taxon>
        <taxon>Sedimentisphaerales</taxon>
        <taxon>Sedimentisphaeraceae</taxon>
        <taxon>Sedimentisphaera</taxon>
    </lineage>
</organism>
<evidence type="ECO:0000256" key="2">
    <source>
        <dbReference type="ARBA" id="ARBA00022801"/>
    </source>
</evidence>
<keyword evidence="5" id="KW-1185">Reference proteome</keyword>
<dbReference type="EC" id="3.1.6.1" evidence="4"/>
<evidence type="ECO:0000313" key="4">
    <source>
        <dbReference type="EMBL" id="AQQ08398.1"/>
    </source>
</evidence>
<dbReference type="InterPro" id="IPR000917">
    <property type="entry name" value="Sulfatase_N"/>
</dbReference>
<dbReference type="Pfam" id="PF00884">
    <property type="entry name" value="Sulfatase"/>
    <property type="match status" value="1"/>
</dbReference>
<dbReference type="PANTHER" id="PTHR42693">
    <property type="entry name" value="ARYLSULFATASE FAMILY MEMBER"/>
    <property type="match status" value="1"/>
</dbReference>
<reference evidence="5" key="1">
    <citation type="submission" date="2017-02" db="EMBL/GenBank/DDBJ databases">
        <title>Comparative genomics and description of representatives of a novel lineage of planctomycetes thriving in anoxic sediments.</title>
        <authorList>
            <person name="Spring S."/>
            <person name="Bunk B."/>
            <person name="Sproer C."/>
            <person name="Klenk H.-P."/>
        </authorList>
    </citation>
    <scope>NUCLEOTIDE SEQUENCE [LARGE SCALE GENOMIC DNA]</scope>
    <source>
        <strain evidence="5">L21-RPul-D3</strain>
    </source>
</reference>
<dbReference type="PANTHER" id="PTHR42693:SF53">
    <property type="entry name" value="ENDO-4-O-SULFATASE"/>
    <property type="match status" value="1"/>
</dbReference>
<dbReference type="GO" id="GO:0004065">
    <property type="term" value="F:arylsulfatase activity"/>
    <property type="evidence" value="ECO:0007669"/>
    <property type="project" value="UniProtKB-EC"/>
</dbReference>
<protein>
    <submittedName>
        <fullName evidence="4">Arylsulfatase</fullName>
        <ecNumber evidence="4">3.1.6.1</ecNumber>
    </submittedName>
</protein>
<feature type="domain" description="Sulfatase N-terminal" evidence="3">
    <location>
        <begin position="41"/>
        <end position="447"/>
    </location>
</feature>
<dbReference type="OrthoDB" id="9783154at2"/>
<dbReference type="InterPro" id="IPR017850">
    <property type="entry name" value="Alkaline_phosphatase_core_sf"/>
</dbReference>
<evidence type="ECO:0000259" key="3">
    <source>
        <dbReference type="Pfam" id="PF00884"/>
    </source>
</evidence>
<name>A0A1Q2HLR0_9BACT</name>
<dbReference type="CDD" id="cd16025">
    <property type="entry name" value="PAS_like"/>
    <property type="match status" value="1"/>
</dbReference>
<comment type="similarity">
    <text evidence="1">Belongs to the sulfatase family.</text>
</comment>
<dbReference type="SUPFAM" id="SSF53649">
    <property type="entry name" value="Alkaline phosphatase-like"/>
    <property type="match status" value="1"/>
</dbReference>
<dbReference type="Gene3D" id="3.40.720.10">
    <property type="entry name" value="Alkaline Phosphatase, subunit A"/>
    <property type="match status" value="1"/>
</dbReference>
<gene>
    <name evidence="4" type="primary">atsA_2</name>
    <name evidence="4" type="ORF">L21SP3_00174</name>
</gene>
<evidence type="ECO:0000256" key="1">
    <source>
        <dbReference type="ARBA" id="ARBA00008779"/>
    </source>
</evidence>
<dbReference type="AlphaFoldDB" id="A0A1Q2HLR0"/>
<dbReference type="RefSeq" id="WP_077538645.1">
    <property type="nucleotide sequence ID" value="NZ_CP019633.1"/>
</dbReference>
<dbReference type="Proteomes" id="UP000188273">
    <property type="component" value="Chromosome"/>
</dbReference>
<dbReference type="Gene3D" id="3.30.1120.10">
    <property type="match status" value="1"/>
</dbReference>